<reference evidence="3 4" key="2">
    <citation type="journal article" date="2012" name="Stand. Genomic Sci.">
        <title>Complete genome sequence of the orange-red pigmented, radioresistant Deinococcus proteolyticus type strain (MRP(T)).</title>
        <authorList>
            <person name="Copeland A."/>
            <person name="Zeytun A."/>
            <person name="Yassawong M."/>
            <person name="Nolan M."/>
            <person name="Lucas S."/>
            <person name="Hammon N."/>
            <person name="Deshpande S."/>
            <person name="Cheng J.F."/>
            <person name="Han C."/>
            <person name="Tapia R."/>
            <person name="Goodwin L.A."/>
            <person name="Pitluck S."/>
            <person name="Mavromatis K."/>
            <person name="Liolios K."/>
            <person name="Pagani I."/>
            <person name="Ivanova N."/>
            <person name="Mikhailova N."/>
            <person name="Pati A."/>
            <person name="Chen A."/>
            <person name="Palaniappan K."/>
            <person name="Land M."/>
            <person name="Hauser L."/>
            <person name="Jeffries C.D."/>
            <person name="Brambilla E.M."/>
            <person name="Rohde M."/>
            <person name="Sikorski J."/>
            <person name="Pukall R."/>
            <person name="Goker M."/>
            <person name="Detter J.C."/>
            <person name="Woyke T."/>
            <person name="Bristow J."/>
            <person name="Eisen J.A."/>
            <person name="Markowitz V."/>
            <person name="Hugenholtz P."/>
            <person name="Kyrpides N.C."/>
            <person name="Klenk H.P."/>
            <person name="Lapidus A."/>
        </authorList>
    </citation>
    <scope>NUCLEOTIDE SEQUENCE [LARGE SCALE GENOMIC DNA]</scope>
    <source>
        <strain evidence="4">ATCC 35074 / DSM 20540 / JCM 6276 / NBRC 101906 / NCIMB 13154 / VKM Ac-1939 / CCM 2703 / MRP</strain>
        <plasmid evidence="4">Plasmid pDEIPR02</plasmid>
    </source>
</reference>
<gene>
    <name evidence="3" type="ordered locus">Deipr_2334</name>
</gene>
<dbReference type="PANTHER" id="PTHR37423">
    <property type="entry name" value="SOLUBLE LYTIC MUREIN TRANSGLYCOSYLASE-RELATED"/>
    <property type="match status" value="1"/>
</dbReference>
<geneLocation type="plasmid" evidence="3 4">
    <name>pDEIPR02</name>
</geneLocation>
<keyword evidence="1" id="KW-0732">Signal</keyword>
<evidence type="ECO:0000256" key="1">
    <source>
        <dbReference type="SAM" id="SignalP"/>
    </source>
</evidence>
<keyword evidence="3" id="KW-0614">Plasmid</keyword>
<dbReference type="SUPFAM" id="SSF53955">
    <property type="entry name" value="Lysozyme-like"/>
    <property type="match status" value="1"/>
</dbReference>
<accession>F0RQA0</accession>
<evidence type="ECO:0000313" key="3">
    <source>
        <dbReference type="EMBL" id="ADY27459.1"/>
    </source>
</evidence>
<dbReference type="CDD" id="cd00254">
    <property type="entry name" value="LT-like"/>
    <property type="match status" value="1"/>
</dbReference>
<dbReference type="Proteomes" id="UP000007718">
    <property type="component" value="Plasmid pDEIPR02"/>
</dbReference>
<dbReference type="InterPro" id="IPR008258">
    <property type="entry name" value="Transglycosylase_SLT_dom_1"/>
</dbReference>
<dbReference type="KEGG" id="dpt:Deipr_2334"/>
<protein>
    <submittedName>
        <fullName evidence="3">Lytic transglycosylase catalytic</fullName>
    </submittedName>
</protein>
<reference evidence="4" key="1">
    <citation type="submission" date="2011-02" db="EMBL/GenBank/DDBJ databases">
        <title>The complete sequence of plasmid2 of Deinococcus proteolyticus DSM 20540.</title>
        <authorList>
            <consortium name="US DOE Joint Genome Institute (JGI-PGF)"/>
            <person name="Lucas S."/>
            <person name="Copeland A."/>
            <person name="Lapidus A."/>
            <person name="Bruce D."/>
            <person name="Goodwin L."/>
            <person name="Pitluck S."/>
            <person name="Kyrpides N."/>
            <person name="Mavromatis K."/>
            <person name="Pagani I."/>
            <person name="Ivanova N."/>
            <person name="Ovchinnikova G."/>
            <person name="Zeytun A."/>
            <person name="Detter J.C."/>
            <person name="Han C."/>
            <person name="Land M."/>
            <person name="Hauser L."/>
            <person name="Markowitz V."/>
            <person name="Cheng J.-F."/>
            <person name="Hugenholtz P."/>
            <person name="Woyke T."/>
            <person name="Wu D."/>
            <person name="Pukall R."/>
            <person name="Steenblock K."/>
            <person name="Brambilla E."/>
            <person name="Klenk H.-P."/>
            <person name="Eisen J.A."/>
        </authorList>
    </citation>
    <scope>NUCLEOTIDE SEQUENCE [LARGE SCALE GENOMIC DNA]</scope>
    <source>
        <strain evidence="4">ATCC 35074 / DSM 20540 / JCM 6276 / NBRC 101906 / NCIMB 13154 / VKM Ac-1939 / CCM 2703 / MRP</strain>
        <plasmid evidence="4">Plasmid pDEIPR02</plasmid>
    </source>
</reference>
<dbReference type="EMBL" id="CP002538">
    <property type="protein sequence ID" value="ADY27459.1"/>
    <property type="molecule type" value="Genomic_DNA"/>
</dbReference>
<dbReference type="Pfam" id="PF01464">
    <property type="entry name" value="SLT"/>
    <property type="match status" value="1"/>
</dbReference>
<dbReference type="OrthoDB" id="71679at2"/>
<sequence length="165" mass="17661">MKRLLCLALLGSCASALACEHQSAYVTTAGTKQAYSVPQPYLSYAQEGARRAGLPDQLLIALIYHESRFCASAVSPKGAVGLGQLMPGTAAELGVNPYDPRQNAIGSGRYLRRQLDRFGGRVDLALAAYNAGPNRVAACLCVPNITETRNYVERILATYRALGGR</sequence>
<dbReference type="InterPro" id="IPR023346">
    <property type="entry name" value="Lysozyme-like_dom_sf"/>
</dbReference>
<dbReference type="PANTHER" id="PTHR37423:SF2">
    <property type="entry name" value="MEMBRANE-BOUND LYTIC MUREIN TRANSGLYCOSYLASE C"/>
    <property type="match status" value="1"/>
</dbReference>
<dbReference type="RefSeq" id="WP_013615813.1">
    <property type="nucleotide sequence ID" value="NC_015162.1"/>
</dbReference>
<evidence type="ECO:0000259" key="2">
    <source>
        <dbReference type="Pfam" id="PF01464"/>
    </source>
</evidence>
<proteinExistence type="predicted"/>
<feature type="signal peptide" evidence="1">
    <location>
        <begin position="1"/>
        <end position="18"/>
    </location>
</feature>
<dbReference type="HOGENOM" id="CLU_065765_7_1_0"/>
<dbReference type="Gene3D" id="1.10.530.10">
    <property type="match status" value="1"/>
</dbReference>
<evidence type="ECO:0000313" key="4">
    <source>
        <dbReference type="Proteomes" id="UP000007718"/>
    </source>
</evidence>
<dbReference type="PROSITE" id="PS51257">
    <property type="entry name" value="PROKAR_LIPOPROTEIN"/>
    <property type="match status" value="1"/>
</dbReference>
<feature type="chain" id="PRO_5003259586" evidence="1">
    <location>
        <begin position="19"/>
        <end position="165"/>
    </location>
</feature>
<dbReference type="AlphaFoldDB" id="F0RQA0"/>
<organism evidence="3 4">
    <name type="scientific">Deinococcus proteolyticus (strain ATCC 35074 / DSM 20540 / JCM 6276 / NBRC 101906 / NCIMB 13154 / VKM Ac-1939 / CCM 2703 / MRP)</name>
    <dbReference type="NCBI Taxonomy" id="693977"/>
    <lineage>
        <taxon>Bacteria</taxon>
        <taxon>Thermotogati</taxon>
        <taxon>Deinococcota</taxon>
        <taxon>Deinococci</taxon>
        <taxon>Deinococcales</taxon>
        <taxon>Deinococcaceae</taxon>
        <taxon>Deinococcus</taxon>
    </lineage>
</organism>
<keyword evidence="4" id="KW-1185">Reference proteome</keyword>
<feature type="domain" description="Transglycosylase SLT" evidence="2">
    <location>
        <begin position="44"/>
        <end position="137"/>
    </location>
</feature>
<name>F0RQA0_DEIPM</name>